<proteinExistence type="predicted"/>
<sequence>MNDYEIRRAARIKANEALFADLDIEPIIKPPRTTARPSGDQTPQTLPTASSTLPYIDDSDPGAVSRRRDTEESEDEAAQSSGSTSKAKDQARHPPALIPVEDIEALRKRWTDWTPTAPPPTRDEDGTLHFPDFPDFQPNKSPEEMLREGCFAPRYPHADDWVADLPAAWTAGLDVARALTSATYDPAVNKFAVACGQSIEAWEAAGWIAHAYDVRGWFQWYVRFFRGRRCADDGRQVGRWKRCVGVSGRWRRMLLRRYWEAGVREVFDDGEGEEGEGEVSPVVHQTCLQWGWEVRQGVLDAFWAEMGG</sequence>
<dbReference type="EMBL" id="RIBY02002089">
    <property type="protein sequence ID" value="KAH9825720.1"/>
    <property type="molecule type" value="Genomic_DNA"/>
</dbReference>
<reference evidence="2 3" key="1">
    <citation type="journal article" date="2018" name="IMA Fungus">
        <title>IMA Genome-F 10: Nine draft genome sequences of Claviceps purpurea s.lat., including C. arundinis, C. humidiphila, and C. cf. spartinae, pseudomolecules for the pitch canker pathogen Fusarium circinatum, draft genome of Davidsoniella eucalypti, Grosmannia galeiformis, Quambalaria eucalypti, and Teratosphaeria destructans.</title>
        <authorList>
            <person name="Wingfield B.D."/>
            <person name="Liu M."/>
            <person name="Nguyen H.D."/>
            <person name="Lane F.A."/>
            <person name="Morgan S.W."/>
            <person name="De Vos L."/>
            <person name="Wilken P.M."/>
            <person name="Duong T.A."/>
            <person name="Aylward J."/>
            <person name="Coetzee M.P."/>
            <person name="Dadej K."/>
            <person name="De Beer Z.W."/>
            <person name="Findlay W."/>
            <person name="Havenga M."/>
            <person name="Kolarik M."/>
            <person name="Menzies J.G."/>
            <person name="Naidoo K."/>
            <person name="Pochopski O."/>
            <person name="Shoukouhi P."/>
            <person name="Santana Q.C."/>
            <person name="Seifert K.A."/>
            <person name="Soal N."/>
            <person name="Steenkamp E.T."/>
            <person name="Tatham C.T."/>
            <person name="van der Nest M.A."/>
            <person name="Wingfield M.J."/>
        </authorList>
    </citation>
    <scope>NUCLEOTIDE SEQUENCE [LARGE SCALE GENOMIC DNA]</scope>
    <source>
        <strain evidence="2">CMW44962</strain>
    </source>
</reference>
<dbReference type="AlphaFoldDB" id="A0A9W7SNQ4"/>
<evidence type="ECO:0000256" key="1">
    <source>
        <dbReference type="SAM" id="MobiDB-lite"/>
    </source>
</evidence>
<keyword evidence="3" id="KW-1185">Reference proteome</keyword>
<protein>
    <submittedName>
        <fullName evidence="2">Vegetatible incompatibility protein HET-E-1</fullName>
    </submittedName>
</protein>
<name>A0A9W7SNQ4_9PEZI</name>
<organism evidence="2 3">
    <name type="scientific">Teratosphaeria destructans</name>
    <dbReference type="NCBI Taxonomy" id="418781"/>
    <lineage>
        <taxon>Eukaryota</taxon>
        <taxon>Fungi</taxon>
        <taxon>Dikarya</taxon>
        <taxon>Ascomycota</taxon>
        <taxon>Pezizomycotina</taxon>
        <taxon>Dothideomycetes</taxon>
        <taxon>Dothideomycetidae</taxon>
        <taxon>Mycosphaerellales</taxon>
        <taxon>Teratosphaeriaceae</taxon>
        <taxon>Teratosphaeria</taxon>
    </lineage>
</organism>
<dbReference type="Proteomes" id="UP001138500">
    <property type="component" value="Unassembled WGS sequence"/>
</dbReference>
<evidence type="ECO:0000313" key="3">
    <source>
        <dbReference type="Proteomes" id="UP001138500"/>
    </source>
</evidence>
<accession>A0A9W7SNQ4</accession>
<feature type="region of interest" description="Disordered" evidence="1">
    <location>
        <begin position="21"/>
        <end position="98"/>
    </location>
</feature>
<gene>
    <name evidence="2" type="ORF">Tdes44962_MAKER00650</name>
</gene>
<reference evidence="2 3" key="2">
    <citation type="journal article" date="2021" name="Curr. Genet.">
        <title>Genetic response to nitrogen starvation in the aggressive Eucalyptus foliar pathogen Teratosphaeria destructans.</title>
        <authorList>
            <person name="Havenga M."/>
            <person name="Wingfield B.D."/>
            <person name="Wingfield M.J."/>
            <person name="Dreyer L.L."/>
            <person name="Roets F."/>
            <person name="Aylward J."/>
        </authorList>
    </citation>
    <scope>NUCLEOTIDE SEQUENCE [LARGE SCALE GENOMIC DNA]</scope>
    <source>
        <strain evidence="2">CMW44962</strain>
    </source>
</reference>
<feature type="compositionally biased region" description="Polar residues" evidence="1">
    <location>
        <begin position="35"/>
        <end position="53"/>
    </location>
</feature>
<dbReference type="PANTHER" id="PTHR37948">
    <property type="entry name" value="ZGC:113208"/>
    <property type="match status" value="1"/>
</dbReference>
<dbReference type="PANTHER" id="PTHR37948:SF1">
    <property type="entry name" value="BLL5189 PROTEIN"/>
    <property type="match status" value="1"/>
</dbReference>
<comment type="caution">
    <text evidence="2">The sequence shown here is derived from an EMBL/GenBank/DDBJ whole genome shotgun (WGS) entry which is preliminary data.</text>
</comment>
<evidence type="ECO:0000313" key="2">
    <source>
        <dbReference type="EMBL" id="KAH9825720.1"/>
    </source>
</evidence>
<dbReference type="OrthoDB" id="4850at2759"/>